<evidence type="ECO:0000256" key="2">
    <source>
        <dbReference type="ARBA" id="ARBA00022475"/>
    </source>
</evidence>
<evidence type="ECO:0000256" key="4">
    <source>
        <dbReference type="ARBA" id="ARBA00022692"/>
    </source>
</evidence>
<keyword evidence="4 9" id="KW-0812">Transmembrane</keyword>
<feature type="domain" description="Methyl-accepting transducer" evidence="10">
    <location>
        <begin position="505"/>
        <end position="734"/>
    </location>
</feature>
<keyword evidence="8" id="KW-0807">Transducer</keyword>
<dbReference type="Gene3D" id="1.10.287.950">
    <property type="entry name" value="Methyl-accepting chemotaxis protein"/>
    <property type="match status" value="1"/>
</dbReference>
<proteinExistence type="inferred from homology"/>
<dbReference type="GO" id="GO:0007165">
    <property type="term" value="P:signal transduction"/>
    <property type="evidence" value="ECO:0007669"/>
    <property type="project" value="UniProtKB-KW"/>
</dbReference>
<dbReference type="SMART" id="SM00283">
    <property type="entry name" value="MA"/>
    <property type="match status" value="1"/>
</dbReference>
<dbReference type="PROSITE" id="PS50111">
    <property type="entry name" value="CHEMOTAXIS_TRANSDUC_2"/>
    <property type="match status" value="1"/>
</dbReference>
<dbReference type="PANTHER" id="PTHR43531">
    <property type="entry name" value="PROTEIN ICFG"/>
    <property type="match status" value="1"/>
</dbReference>
<comment type="similarity">
    <text evidence="7">Belongs to the methyl-accepting chemotaxis (MCP) protein family.</text>
</comment>
<reference evidence="12 13" key="1">
    <citation type="journal article" date="2010" name="Stand. Genomic Sci.">
        <title>Complete genome sequence of Arcobacter nitrofigilis type strain (CI).</title>
        <authorList>
            <person name="Pati A."/>
            <person name="Gronow S."/>
            <person name="Lapidus A."/>
            <person name="Copeland A."/>
            <person name="Glavina Del Rio T."/>
            <person name="Nolan M."/>
            <person name="Lucas S."/>
            <person name="Tice H."/>
            <person name="Cheng J.F."/>
            <person name="Han C."/>
            <person name="Chertkov O."/>
            <person name="Bruce D."/>
            <person name="Tapia R."/>
            <person name="Goodwin L."/>
            <person name="Pitluck S."/>
            <person name="Liolios K."/>
            <person name="Ivanova N."/>
            <person name="Mavromatis K."/>
            <person name="Chen A."/>
            <person name="Palaniappan K."/>
            <person name="Land M."/>
            <person name="Hauser L."/>
            <person name="Chang Y.J."/>
            <person name="Jeffries C.D."/>
            <person name="Detter J.C."/>
            <person name="Rohde M."/>
            <person name="Goker M."/>
            <person name="Bristow J."/>
            <person name="Eisen J.A."/>
            <person name="Markowitz V."/>
            <person name="Hugenholtz P."/>
            <person name="Klenk H.P."/>
            <person name="Kyrpides N.C."/>
        </authorList>
    </citation>
    <scope>NUCLEOTIDE SEQUENCE [LARGE SCALE GENOMIC DNA]</scope>
    <source>
        <strain evidence="13">ATCC 33309 / DSM 7299 / CCUG 15893 / LMG 7604 / NCTC 12251 / CI</strain>
    </source>
</reference>
<dbReference type="GO" id="GO:0006935">
    <property type="term" value="P:chemotaxis"/>
    <property type="evidence" value="ECO:0007669"/>
    <property type="project" value="UniProtKB-KW"/>
</dbReference>
<organism evidence="12 13">
    <name type="scientific">Arcobacter nitrofigilis (strain ATCC 33309 / DSM 7299 / CCUG 15893 / LMG 7604 / NCTC 12251 / CI)</name>
    <name type="common">Campylobacter nitrofigilis</name>
    <dbReference type="NCBI Taxonomy" id="572480"/>
    <lineage>
        <taxon>Bacteria</taxon>
        <taxon>Pseudomonadati</taxon>
        <taxon>Campylobacterota</taxon>
        <taxon>Epsilonproteobacteria</taxon>
        <taxon>Campylobacterales</taxon>
        <taxon>Arcobacteraceae</taxon>
        <taxon>Arcobacter</taxon>
    </lineage>
</organism>
<dbReference type="HOGENOM" id="CLU_000445_107_12_7"/>
<evidence type="ECO:0000256" key="3">
    <source>
        <dbReference type="ARBA" id="ARBA00022500"/>
    </source>
</evidence>
<dbReference type="CDD" id="cd11386">
    <property type="entry name" value="MCP_signal"/>
    <property type="match status" value="1"/>
</dbReference>
<dbReference type="OrthoDB" id="5337673at2"/>
<evidence type="ECO:0000256" key="7">
    <source>
        <dbReference type="ARBA" id="ARBA00029447"/>
    </source>
</evidence>
<dbReference type="InterPro" id="IPR033479">
    <property type="entry name" value="dCache_1"/>
</dbReference>
<dbReference type="AlphaFoldDB" id="D5V298"/>
<dbReference type="Pfam" id="PF00015">
    <property type="entry name" value="MCPsignal"/>
    <property type="match status" value="1"/>
</dbReference>
<dbReference type="eggNOG" id="COG0840">
    <property type="taxonomic scope" value="Bacteria"/>
</dbReference>
<evidence type="ECO:0000256" key="6">
    <source>
        <dbReference type="ARBA" id="ARBA00023136"/>
    </source>
</evidence>
<sequence length="755" mass="82716" precursor="true">MEKKSSFGKKLLLKILGTVFVVVSLSSIVIVNYSYKAAQEDAETFRKTFASKNAIEIKGELDNAISVAQVFAARIQAAAVNNAQINPEEMISLEKSILNENDTINSIWYSPKYGEKLTAKVENPQEGSAYNKLGIFHPFVAKSKNGISVAPGTPYDEKIGWIKGAKEAGKTFITKPYFWKINGVDQLVVTVSVPMYKDGEFIGSAGIDFLLKGLANLASRIKLYKNGYGIIVDNNGIIVGHPKKEFQNKKMLDIVKNDKDYANMLEKSKKGESYFFFKDSLITGQSSIYYSQPFSLKDTGTNWTFVISAPKEEYLANANFIRNVSIISSIISLIVIAIIILLSVKQLNIYLKKISSGLESFFEFLNTKKSATEEIDINTTCEFGRMAHSINENVKNIKTATQQDMALIEDVKGIANTITEGKFDSRVTKVTSTDSLNELKEILNHMLEQLEHQVGKDINNIIHTLESYSNRDFTMKLGADSGKIGKEIIHMNEMITKMLQDSQEDGVSLKESADNLSNSVRTISSNATKQAASLEETAASIEEITSNIEQTNIKAQEMHSISNETKDSATTGKQLATDTATSMDDINNTVLNISEAITMIDQIAFQTNILSLNAAVEAATAGEAGKGFAVVAQEVRNLASRSAEVAKDIKSLVETATEKANNGKNISSNMIEGFTTLENRIIETSKLINDVAAAANEQNLGIQQIADAVNMLDKVTQENAAIAEETNDIAKKTKEISDNVVIGVSKNNFDGKNLG</sequence>
<dbReference type="Pfam" id="PF00672">
    <property type="entry name" value="HAMP"/>
    <property type="match status" value="1"/>
</dbReference>
<dbReference type="InterPro" id="IPR051310">
    <property type="entry name" value="MCP_chemotaxis"/>
</dbReference>
<evidence type="ECO:0000256" key="9">
    <source>
        <dbReference type="SAM" id="Phobius"/>
    </source>
</evidence>
<dbReference type="RefSeq" id="WP_013134476.1">
    <property type="nucleotide sequence ID" value="NC_014166.1"/>
</dbReference>
<dbReference type="EMBL" id="CP001999">
    <property type="protein sequence ID" value="ADG92331.1"/>
    <property type="molecule type" value="Genomic_DNA"/>
</dbReference>
<evidence type="ECO:0000259" key="11">
    <source>
        <dbReference type="PROSITE" id="PS50885"/>
    </source>
</evidence>
<evidence type="ECO:0000256" key="5">
    <source>
        <dbReference type="ARBA" id="ARBA00022989"/>
    </source>
</evidence>
<dbReference type="Proteomes" id="UP000000939">
    <property type="component" value="Chromosome"/>
</dbReference>
<dbReference type="CDD" id="cd12912">
    <property type="entry name" value="PDC2_MCP_like"/>
    <property type="match status" value="1"/>
</dbReference>
<dbReference type="CDD" id="cd12913">
    <property type="entry name" value="PDC1_MCP_like"/>
    <property type="match status" value="1"/>
</dbReference>
<evidence type="ECO:0000256" key="1">
    <source>
        <dbReference type="ARBA" id="ARBA00004651"/>
    </source>
</evidence>
<evidence type="ECO:0000313" key="13">
    <source>
        <dbReference type="Proteomes" id="UP000000939"/>
    </source>
</evidence>
<feature type="transmembrane region" description="Helical" evidence="9">
    <location>
        <begin position="324"/>
        <end position="344"/>
    </location>
</feature>
<evidence type="ECO:0000313" key="12">
    <source>
        <dbReference type="EMBL" id="ADG92331.1"/>
    </source>
</evidence>
<name>D5V298_ARCNC</name>
<evidence type="ECO:0000256" key="8">
    <source>
        <dbReference type="PROSITE-ProRule" id="PRU00284"/>
    </source>
</evidence>
<keyword evidence="6 9" id="KW-0472">Membrane</keyword>
<keyword evidence="3" id="KW-0145">Chemotaxis</keyword>
<keyword evidence="2" id="KW-1003">Cell membrane</keyword>
<gene>
    <name evidence="12" type="ordered locus">Arnit_0666</name>
</gene>
<dbReference type="PROSITE" id="PS50885">
    <property type="entry name" value="HAMP"/>
    <property type="match status" value="1"/>
</dbReference>
<feature type="transmembrane region" description="Helical" evidence="9">
    <location>
        <begin position="12"/>
        <end position="35"/>
    </location>
</feature>
<accession>D5V298</accession>
<dbReference type="Gene3D" id="3.30.450.20">
    <property type="entry name" value="PAS domain"/>
    <property type="match status" value="2"/>
</dbReference>
<dbReference type="Pfam" id="PF02743">
    <property type="entry name" value="dCache_1"/>
    <property type="match status" value="1"/>
</dbReference>
<dbReference type="InterPro" id="IPR004089">
    <property type="entry name" value="MCPsignal_dom"/>
</dbReference>
<dbReference type="STRING" id="572480.Arnit_0666"/>
<protein>
    <submittedName>
        <fullName evidence="12">Methyl-accepting chemotaxis sensory transducer with Cache sensor</fullName>
    </submittedName>
</protein>
<dbReference type="SUPFAM" id="SSF58104">
    <property type="entry name" value="Methyl-accepting chemotaxis protein (MCP) signaling domain"/>
    <property type="match status" value="1"/>
</dbReference>
<dbReference type="InterPro" id="IPR003660">
    <property type="entry name" value="HAMP_dom"/>
</dbReference>
<feature type="domain" description="HAMP" evidence="11">
    <location>
        <begin position="408"/>
        <end position="455"/>
    </location>
</feature>
<dbReference type="PANTHER" id="PTHR43531:SF11">
    <property type="entry name" value="METHYL-ACCEPTING CHEMOTAXIS PROTEIN 3"/>
    <property type="match status" value="1"/>
</dbReference>
<comment type="subcellular location">
    <subcellularLocation>
        <location evidence="1">Cell membrane</location>
        <topology evidence="1">Multi-pass membrane protein</topology>
    </subcellularLocation>
</comment>
<keyword evidence="13" id="KW-1185">Reference proteome</keyword>
<dbReference type="GO" id="GO:0005886">
    <property type="term" value="C:plasma membrane"/>
    <property type="evidence" value="ECO:0007669"/>
    <property type="project" value="UniProtKB-SubCell"/>
</dbReference>
<dbReference type="CDD" id="cd06225">
    <property type="entry name" value="HAMP"/>
    <property type="match status" value="1"/>
</dbReference>
<keyword evidence="5 9" id="KW-1133">Transmembrane helix</keyword>
<dbReference type="KEGG" id="ant:Arnit_0666"/>
<evidence type="ECO:0000259" key="10">
    <source>
        <dbReference type="PROSITE" id="PS50111"/>
    </source>
</evidence>